<reference evidence="2" key="1">
    <citation type="journal article" date="2021" name="Proc. Natl. Acad. Sci. U.S.A.">
        <title>A Catalog of Tens of Thousands of Viruses from Human Metagenomes Reveals Hidden Associations with Chronic Diseases.</title>
        <authorList>
            <person name="Tisza M.J."/>
            <person name="Buck C.B."/>
        </authorList>
    </citation>
    <scope>NUCLEOTIDE SEQUENCE</scope>
    <source>
        <strain evidence="2">CtZgq1</strain>
    </source>
</reference>
<evidence type="ECO:0000256" key="1">
    <source>
        <dbReference type="SAM" id="MobiDB-lite"/>
    </source>
</evidence>
<protein>
    <submittedName>
        <fullName evidence="2">Uncharacterized protein</fullName>
    </submittedName>
</protein>
<organism evidence="2">
    <name type="scientific">Myoviridae sp. ctZgq1</name>
    <dbReference type="NCBI Taxonomy" id="2826666"/>
    <lineage>
        <taxon>Viruses</taxon>
        <taxon>Duplodnaviria</taxon>
        <taxon>Heunggongvirae</taxon>
        <taxon>Uroviricota</taxon>
        <taxon>Caudoviricetes</taxon>
    </lineage>
</organism>
<name>A0A8S5LX70_9CAUD</name>
<evidence type="ECO:0000313" key="2">
    <source>
        <dbReference type="EMBL" id="DAD74622.1"/>
    </source>
</evidence>
<sequence>MFPIKEPIIKNTNKSEGTPLKVSTPITDRMTDVKQAQPSRQVPMTKGGKKLNVSVVRDYHKESAKRPSLNITQFTDKI</sequence>
<feature type="region of interest" description="Disordered" evidence="1">
    <location>
        <begin position="1"/>
        <end position="23"/>
    </location>
</feature>
<accession>A0A8S5LX70</accession>
<proteinExistence type="predicted"/>
<dbReference type="EMBL" id="BK014762">
    <property type="protein sequence ID" value="DAD74622.1"/>
    <property type="molecule type" value="Genomic_DNA"/>
</dbReference>